<organism evidence="1 2">
    <name type="scientific">Aegilops tauschii subsp. strangulata</name>
    <name type="common">Goatgrass</name>
    <dbReference type="NCBI Taxonomy" id="200361"/>
    <lineage>
        <taxon>Eukaryota</taxon>
        <taxon>Viridiplantae</taxon>
        <taxon>Streptophyta</taxon>
        <taxon>Embryophyta</taxon>
        <taxon>Tracheophyta</taxon>
        <taxon>Spermatophyta</taxon>
        <taxon>Magnoliopsida</taxon>
        <taxon>Liliopsida</taxon>
        <taxon>Poales</taxon>
        <taxon>Poaceae</taxon>
        <taxon>BOP clade</taxon>
        <taxon>Pooideae</taxon>
        <taxon>Triticodae</taxon>
        <taxon>Triticeae</taxon>
        <taxon>Triticinae</taxon>
        <taxon>Aegilops</taxon>
    </lineage>
</organism>
<sequence>MTTTPAGAISSLEALSWPCLNPAQAPGETLGWLAGQATAVLRRHPFLGGAAGLPMEATGVVTGGGGRVGSSARIGAMCCSVVVLLWAWALGVHCTPTQVTLGWHLL</sequence>
<dbReference type="EnsemblPlants" id="AET6Gv20663800.22">
    <property type="protein sequence ID" value="AET6Gv20663800.22"/>
    <property type="gene ID" value="AET6Gv20663800"/>
</dbReference>
<dbReference type="AlphaFoldDB" id="A0A453PA12"/>
<name>A0A453PA12_AEGTS</name>
<dbReference type="Gramene" id="AET6Gv20663800.22">
    <property type="protein sequence ID" value="AET6Gv20663800.22"/>
    <property type="gene ID" value="AET6Gv20663800"/>
</dbReference>
<dbReference type="Proteomes" id="UP000015105">
    <property type="component" value="Chromosome 6D"/>
</dbReference>
<reference evidence="1" key="3">
    <citation type="journal article" date="2017" name="Nature">
        <title>Genome sequence of the progenitor of the wheat D genome Aegilops tauschii.</title>
        <authorList>
            <person name="Luo M.C."/>
            <person name="Gu Y.Q."/>
            <person name="Puiu D."/>
            <person name="Wang H."/>
            <person name="Twardziok S.O."/>
            <person name="Deal K.R."/>
            <person name="Huo N."/>
            <person name="Zhu T."/>
            <person name="Wang L."/>
            <person name="Wang Y."/>
            <person name="McGuire P.E."/>
            <person name="Liu S."/>
            <person name="Long H."/>
            <person name="Ramasamy R.K."/>
            <person name="Rodriguez J.C."/>
            <person name="Van S.L."/>
            <person name="Yuan L."/>
            <person name="Wang Z."/>
            <person name="Xia Z."/>
            <person name="Xiao L."/>
            <person name="Anderson O.D."/>
            <person name="Ouyang S."/>
            <person name="Liang Y."/>
            <person name="Zimin A.V."/>
            <person name="Pertea G."/>
            <person name="Qi P."/>
            <person name="Bennetzen J.L."/>
            <person name="Dai X."/>
            <person name="Dawson M.W."/>
            <person name="Muller H.G."/>
            <person name="Kugler K."/>
            <person name="Rivarola-Duarte L."/>
            <person name="Spannagl M."/>
            <person name="Mayer K.F.X."/>
            <person name="Lu F.H."/>
            <person name="Bevan M.W."/>
            <person name="Leroy P."/>
            <person name="Li P."/>
            <person name="You F.M."/>
            <person name="Sun Q."/>
            <person name="Liu Z."/>
            <person name="Lyons E."/>
            <person name="Wicker T."/>
            <person name="Salzberg S.L."/>
            <person name="Devos K.M."/>
            <person name="Dvorak J."/>
        </authorList>
    </citation>
    <scope>NUCLEOTIDE SEQUENCE [LARGE SCALE GENOMIC DNA]</scope>
    <source>
        <strain evidence="1">cv. AL8/78</strain>
    </source>
</reference>
<reference evidence="2" key="2">
    <citation type="journal article" date="2017" name="Nat. Plants">
        <title>The Aegilops tauschii genome reveals multiple impacts of transposons.</title>
        <authorList>
            <person name="Zhao G."/>
            <person name="Zou C."/>
            <person name="Li K."/>
            <person name="Wang K."/>
            <person name="Li T."/>
            <person name="Gao L."/>
            <person name="Zhang X."/>
            <person name="Wang H."/>
            <person name="Yang Z."/>
            <person name="Liu X."/>
            <person name="Jiang W."/>
            <person name="Mao L."/>
            <person name="Kong X."/>
            <person name="Jiao Y."/>
            <person name="Jia J."/>
        </authorList>
    </citation>
    <scope>NUCLEOTIDE SEQUENCE [LARGE SCALE GENOMIC DNA]</scope>
    <source>
        <strain evidence="2">cv. AL8/78</strain>
    </source>
</reference>
<evidence type="ECO:0000313" key="2">
    <source>
        <dbReference type="Proteomes" id="UP000015105"/>
    </source>
</evidence>
<keyword evidence="2" id="KW-1185">Reference proteome</keyword>
<evidence type="ECO:0000313" key="1">
    <source>
        <dbReference type="EnsemblPlants" id="AET6Gv20663800.22"/>
    </source>
</evidence>
<reference evidence="1" key="5">
    <citation type="journal article" date="2021" name="G3 (Bethesda)">
        <title>Aegilops tauschii genome assembly Aet v5.0 features greater sequence contiguity and improved annotation.</title>
        <authorList>
            <person name="Wang L."/>
            <person name="Zhu T."/>
            <person name="Rodriguez J.C."/>
            <person name="Deal K.R."/>
            <person name="Dubcovsky J."/>
            <person name="McGuire P.E."/>
            <person name="Lux T."/>
            <person name="Spannagl M."/>
            <person name="Mayer K.F.X."/>
            <person name="Baldrich P."/>
            <person name="Meyers B.C."/>
            <person name="Huo N."/>
            <person name="Gu Y.Q."/>
            <person name="Zhou H."/>
            <person name="Devos K.M."/>
            <person name="Bennetzen J.L."/>
            <person name="Unver T."/>
            <person name="Budak H."/>
            <person name="Gulick P.J."/>
            <person name="Galiba G."/>
            <person name="Kalapos B."/>
            <person name="Nelson D.R."/>
            <person name="Li P."/>
            <person name="You F.M."/>
            <person name="Luo M.C."/>
            <person name="Dvorak J."/>
        </authorList>
    </citation>
    <scope>NUCLEOTIDE SEQUENCE [LARGE SCALE GENOMIC DNA]</scope>
    <source>
        <strain evidence="1">cv. AL8/78</strain>
    </source>
</reference>
<reference evidence="2" key="1">
    <citation type="journal article" date="2014" name="Science">
        <title>Ancient hybridizations among the ancestral genomes of bread wheat.</title>
        <authorList>
            <consortium name="International Wheat Genome Sequencing Consortium,"/>
            <person name="Marcussen T."/>
            <person name="Sandve S.R."/>
            <person name="Heier L."/>
            <person name="Spannagl M."/>
            <person name="Pfeifer M."/>
            <person name="Jakobsen K.S."/>
            <person name="Wulff B.B."/>
            <person name="Steuernagel B."/>
            <person name="Mayer K.F."/>
            <person name="Olsen O.A."/>
        </authorList>
    </citation>
    <scope>NUCLEOTIDE SEQUENCE [LARGE SCALE GENOMIC DNA]</scope>
    <source>
        <strain evidence="2">cv. AL8/78</strain>
    </source>
</reference>
<protein>
    <submittedName>
        <fullName evidence="1">Uncharacterized protein</fullName>
    </submittedName>
</protein>
<reference evidence="1" key="4">
    <citation type="submission" date="2019-03" db="UniProtKB">
        <authorList>
            <consortium name="EnsemblPlants"/>
        </authorList>
    </citation>
    <scope>IDENTIFICATION</scope>
</reference>
<proteinExistence type="predicted"/>
<accession>A0A453PA12</accession>